<evidence type="ECO:0000313" key="1">
    <source>
        <dbReference type="EMBL" id="MCX7445226.1"/>
    </source>
</evidence>
<evidence type="ECO:0000313" key="3">
    <source>
        <dbReference type="Proteomes" id="UP001071478"/>
    </source>
</evidence>
<evidence type="ECO:0000313" key="4">
    <source>
        <dbReference type="Proteomes" id="UP001081709"/>
    </source>
</evidence>
<reference evidence="2" key="1">
    <citation type="submission" date="2022-11" db="EMBL/GenBank/DDBJ databases">
        <title>Corynebacterium sp. isolated from Penguins.</title>
        <authorList>
            <person name="Sedlar K."/>
            <person name="Svec P."/>
        </authorList>
    </citation>
    <scope>NUCLEOTIDE SEQUENCE</scope>
    <source>
        <strain evidence="1">P7003</strain>
        <strain evidence="2">P7374</strain>
    </source>
</reference>
<name>A0A9Q4GJP0_9CORY</name>
<accession>A0A9Q4GJP0</accession>
<protein>
    <submittedName>
        <fullName evidence="2">tRNA adenosine deaminase-associated protein</fullName>
    </submittedName>
</protein>
<dbReference type="NCBIfam" id="TIGR03941">
    <property type="entry name" value="tRNA_deam_assoc"/>
    <property type="match status" value="1"/>
</dbReference>
<keyword evidence="4" id="KW-1185">Reference proteome</keyword>
<sequence>MDSNGYDGFDGDTGEHDDDLCFAVTVSRTGGEWDVREIDDCFDSIDDAVAAVGRLRSESAAFAMLCVDDEYFLILRPAPGGVRLLLSDATMAIGDDLAAGALDEIGADIPELDSDELDKVDPWAEGDVAILADLGVSEQVMTVICDDSELWASEQLLRIAAELGFESELADAVDLDID</sequence>
<organism evidence="2 3">
    <name type="scientific">Corynebacterium pygosceleis</name>
    <dbReference type="NCBI Taxonomy" id="2800406"/>
    <lineage>
        <taxon>Bacteria</taxon>
        <taxon>Bacillati</taxon>
        <taxon>Actinomycetota</taxon>
        <taxon>Actinomycetes</taxon>
        <taxon>Mycobacteriales</taxon>
        <taxon>Corynebacteriaceae</taxon>
        <taxon>Corynebacterium</taxon>
    </lineage>
</organism>
<dbReference type="InterPro" id="IPR023869">
    <property type="entry name" value="tRNA_Adeno_NH3ase_assoc_put"/>
</dbReference>
<dbReference type="EMBL" id="JAPMKV010000004">
    <property type="protein sequence ID" value="MCX7445226.1"/>
    <property type="molecule type" value="Genomic_DNA"/>
</dbReference>
<dbReference type="Proteomes" id="UP001071478">
    <property type="component" value="Unassembled WGS sequence"/>
</dbReference>
<proteinExistence type="predicted"/>
<dbReference type="RefSeq" id="WP_200252515.1">
    <property type="nucleotide sequence ID" value="NZ_JAENIQ020000001.1"/>
</dbReference>
<dbReference type="AlphaFoldDB" id="A0A9Q4GJP0"/>
<comment type="caution">
    <text evidence="2">The sequence shown here is derived from an EMBL/GenBank/DDBJ whole genome shotgun (WGS) entry which is preliminary data.</text>
</comment>
<dbReference type="EMBL" id="JAPMKU010000002">
    <property type="protein sequence ID" value="MCX7468349.1"/>
    <property type="molecule type" value="Genomic_DNA"/>
</dbReference>
<evidence type="ECO:0000313" key="2">
    <source>
        <dbReference type="EMBL" id="MCX7468349.1"/>
    </source>
</evidence>
<gene>
    <name evidence="1" type="ORF">OS125_08215</name>
    <name evidence="2" type="ORF">OS129_05585</name>
</gene>
<dbReference type="Proteomes" id="UP001081709">
    <property type="component" value="Unassembled WGS sequence"/>
</dbReference>